<evidence type="ECO:0000259" key="7">
    <source>
        <dbReference type="Pfam" id="PF04239"/>
    </source>
</evidence>
<name>A0A849BW34_9NOCA</name>
<proteinExistence type="inferred from homology"/>
<dbReference type="InterPro" id="IPR023090">
    <property type="entry name" value="UPF0702_alpha/beta_dom_sf"/>
</dbReference>
<comment type="similarity">
    <text evidence="2">Belongs to the UPF0702 family.</text>
</comment>
<keyword evidence="4" id="KW-0812">Transmembrane</keyword>
<comment type="subcellular location">
    <subcellularLocation>
        <location evidence="1">Cell membrane</location>
        <topology evidence="1">Multi-pass membrane protein</topology>
    </subcellularLocation>
</comment>
<sequence length="184" mass="20162">MWQDLLMPGTEVPEKIIRTIAVYFAVALLLRVAGKRDLAQLNTFDLVVMLLLSNVVQNAVIGDDNSLAGGLIGAVTLVATNAVVVRASVKYPGLSRVFEGKPDTLIKNGEYLDNRLWKLGLRRADIGQAIRNQGARSVKDVAEATMEPGGTVLVQLRDKDRTATKADIDRLLAEIRKLEARLDR</sequence>
<dbReference type="AlphaFoldDB" id="A0A849BW34"/>
<dbReference type="RefSeq" id="WP_067522610.1">
    <property type="nucleotide sequence ID" value="NZ_JABELX010000004.1"/>
</dbReference>
<dbReference type="EMBL" id="JABELX010000004">
    <property type="protein sequence ID" value="NNH70772.1"/>
    <property type="molecule type" value="Genomic_DNA"/>
</dbReference>
<dbReference type="PANTHER" id="PTHR34582:SF2">
    <property type="entry name" value="UPF0702 TRANSMEMBRANE PROTEIN YDFR"/>
    <property type="match status" value="1"/>
</dbReference>
<gene>
    <name evidence="8" type="ORF">HLB23_13005</name>
</gene>
<evidence type="ECO:0000256" key="2">
    <source>
        <dbReference type="ARBA" id="ARBA00006448"/>
    </source>
</evidence>
<reference evidence="8 9" key="1">
    <citation type="submission" date="2020-05" db="EMBL/GenBank/DDBJ databases">
        <title>MicrobeNet Type strains.</title>
        <authorList>
            <person name="Nicholson A.C."/>
        </authorList>
    </citation>
    <scope>NUCLEOTIDE SEQUENCE [LARGE SCALE GENOMIC DNA]</scope>
    <source>
        <strain evidence="8 9">JCM 3224</strain>
    </source>
</reference>
<evidence type="ECO:0000256" key="3">
    <source>
        <dbReference type="ARBA" id="ARBA00022475"/>
    </source>
</evidence>
<protein>
    <submittedName>
        <fullName evidence="8">DUF421 domain-containing protein</fullName>
    </submittedName>
</protein>
<dbReference type="PANTHER" id="PTHR34582">
    <property type="entry name" value="UPF0702 TRANSMEMBRANE PROTEIN YCAP"/>
    <property type="match status" value="1"/>
</dbReference>
<evidence type="ECO:0000256" key="4">
    <source>
        <dbReference type="ARBA" id="ARBA00022692"/>
    </source>
</evidence>
<evidence type="ECO:0000313" key="8">
    <source>
        <dbReference type="EMBL" id="NNH70772.1"/>
    </source>
</evidence>
<evidence type="ECO:0000256" key="5">
    <source>
        <dbReference type="ARBA" id="ARBA00022989"/>
    </source>
</evidence>
<evidence type="ECO:0000256" key="1">
    <source>
        <dbReference type="ARBA" id="ARBA00004651"/>
    </source>
</evidence>
<organism evidence="8 9">
    <name type="scientific">Nocardia uniformis</name>
    <dbReference type="NCBI Taxonomy" id="53432"/>
    <lineage>
        <taxon>Bacteria</taxon>
        <taxon>Bacillati</taxon>
        <taxon>Actinomycetota</taxon>
        <taxon>Actinomycetes</taxon>
        <taxon>Mycobacteriales</taxon>
        <taxon>Nocardiaceae</taxon>
        <taxon>Nocardia</taxon>
    </lineage>
</organism>
<dbReference type="InterPro" id="IPR007353">
    <property type="entry name" value="DUF421"/>
</dbReference>
<keyword evidence="3" id="KW-1003">Cell membrane</keyword>
<evidence type="ECO:0000313" key="9">
    <source>
        <dbReference type="Proteomes" id="UP000586827"/>
    </source>
</evidence>
<evidence type="ECO:0000256" key="6">
    <source>
        <dbReference type="ARBA" id="ARBA00023136"/>
    </source>
</evidence>
<dbReference type="GO" id="GO:0005886">
    <property type="term" value="C:plasma membrane"/>
    <property type="evidence" value="ECO:0007669"/>
    <property type="project" value="UniProtKB-SubCell"/>
</dbReference>
<feature type="domain" description="YetF C-terminal" evidence="7">
    <location>
        <begin position="92"/>
        <end position="159"/>
    </location>
</feature>
<keyword evidence="5" id="KW-1133">Transmembrane helix</keyword>
<comment type="caution">
    <text evidence="8">The sequence shown here is derived from an EMBL/GenBank/DDBJ whole genome shotgun (WGS) entry which is preliminary data.</text>
</comment>
<keyword evidence="6" id="KW-0472">Membrane</keyword>
<accession>A0A849BW34</accession>
<keyword evidence="9" id="KW-1185">Reference proteome</keyword>
<dbReference type="Gene3D" id="3.30.240.20">
    <property type="entry name" value="bsu07140 like domains"/>
    <property type="match status" value="1"/>
</dbReference>
<dbReference type="Proteomes" id="UP000586827">
    <property type="component" value="Unassembled WGS sequence"/>
</dbReference>
<dbReference type="Pfam" id="PF04239">
    <property type="entry name" value="DUF421"/>
    <property type="match status" value="1"/>
</dbReference>